<feature type="transmembrane region" description="Helical" evidence="1">
    <location>
        <begin position="108"/>
        <end position="129"/>
    </location>
</feature>
<feature type="transmembrane region" description="Helical" evidence="1">
    <location>
        <begin position="135"/>
        <end position="155"/>
    </location>
</feature>
<accession>A0A6M8J2T9</accession>
<feature type="transmembrane region" description="Helical" evidence="1">
    <location>
        <begin position="167"/>
        <end position="187"/>
    </location>
</feature>
<feature type="transmembrane region" description="Helical" evidence="1">
    <location>
        <begin position="76"/>
        <end position="96"/>
    </location>
</feature>
<protein>
    <submittedName>
        <fullName evidence="2">Uncharacterized protein</fullName>
    </submittedName>
</protein>
<evidence type="ECO:0000313" key="3">
    <source>
        <dbReference type="Proteomes" id="UP000503297"/>
    </source>
</evidence>
<dbReference type="RefSeq" id="WP_173165436.1">
    <property type="nucleotide sequence ID" value="NZ_CP053716.1"/>
</dbReference>
<organism evidence="2 3">
    <name type="scientific">Berryella wangjianweii</name>
    <dbReference type="NCBI Taxonomy" id="2734634"/>
    <lineage>
        <taxon>Bacteria</taxon>
        <taxon>Bacillati</taxon>
        <taxon>Actinomycetota</taxon>
        <taxon>Coriobacteriia</taxon>
        <taxon>Eggerthellales</taxon>
        <taxon>Eggerthellaceae</taxon>
        <taxon>Berryella</taxon>
    </lineage>
</organism>
<keyword evidence="1" id="KW-1133">Transmembrane helix</keyword>
<dbReference type="EMBL" id="CP053716">
    <property type="protein sequence ID" value="QKF07937.1"/>
    <property type="molecule type" value="Genomic_DNA"/>
</dbReference>
<proteinExistence type="predicted"/>
<keyword evidence="1" id="KW-0812">Transmembrane</keyword>
<reference evidence="3" key="1">
    <citation type="submission" date="2020-05" db="EMBL/GenBank/DDBJ databases">
        <title>Novel species in genus Nocardioides.</title>
        <authorList>
            <person name="Zhang G."/>
        </authorList>
    </citation>
    <scope>NUCLEOTIDE SEQUENCE [LARGE SCALE GENOMIC DNA]</scope>
    <source>
        <strain evidence="3">zg-1050</strain>
    </source>
</reference>
<dbReference type="AlphaFoldDB" id="A0A6M8J2T9"/>
<evidence type="ECO:0000256" key="1">
    <source>
        <dbReference type="SAM" id="Phobius"/>
    </source>
</evidence>
<dbReference type="Proteomes" id="UP000503297">
    <property type="component" value="Chromosome"/>
</dbReference>
<name>A0A6M8J2T9_9ACTN</name>
<sequence>MRVVEQLPIAPKQTQEAYLSILFGAVLAADLILRAAKGSSPWGLRLAGAIFGFFLICVMGFAYANTLGVAAWATPATIPLFVVGDMAMGTALWAAVKSGAHQSKGYRAATGAIEALLALTLVAVAIHFSSLGLSAAPFITAIVLAPAAHTAALYAARLRPAVWKDMLACVCVIAGVSVARYAFYAAYLG</sequence>
<keyword evidence="3" id="KW-1185">Reference proteome</keyword>
<gene>
    <name evidence="2" type="ORF">HLV38_07380</name>
</gene>
<evidence type="ECO:0000313" key="2">
    <source>
        <dbReference type="EMBL" id="QKF07937.1"/>
    </source>
</evidence>
<feature type="transmembrane region" description="Helical" evidence="1">
    <location>
        <begin position="43"/>
        <end position="64"/>
    </location>
</feature>
<dbReference type="KEGG" id="bwa:HLV38_07380"/>
<keyword evidence="1" id="KW-0472">Membrane</keyword>